<gene>
    <name evidence="1" type="ORF">SAMN04490355_10021</name>
</gene>
<dbReference type="Proteomes" id="UP000199520">
    <property type="component" value="Unassembled WGS sequence"/>
</dbReference>
<organism evidence="1 2">
    <name type="scientific">Pelosinus propionicus DSM 13327</name>
    <dbReference type="NCBI Taxonomy" id="1123291"/>
    <lineage>
        <taxon>Bacteria</taxon>
        <taxon>Bacillati</taxon>
        <taxon>Bacillota</taxon>
        <taxon>Negativicutes</taxon>
        <taxon>Selenomonadales</taxon>
        <taxon>Sporomusaceae</taxon>
        <taxon>Pelosinus</taxon>
    </lineage>
</organism>
<name>A0A1I4GWU0_9FIRM</name>
<evidence type="ECO:0000313" key="2">
    <source>
        <dbReference type="Proteomes" id="UP000199520"/>
    </source>
</evidence>
<feature type="non-terminal residue" evidence="1">
    <location>
        <position position="1"/>
    </location>
</feature>
<evidence type="ECO:0008006" key="3">
    <source>
        <dbReference type="Google" id="ProtNLM"/>
    </source>
</evidence>
<dbReference type="AlphaFoldDB" id="A0A1I4GWU0"/>
<protein>
    <recommendedName>
        <fullName evidence="3">Transposase IS116/IS110/IS902 family protein</fullName>
    </recommendedName>
</protein>
<dbReference type="STRING" id="1123291.SAMN04490355_10021"/>
<keyword evidence="2" id="KW-1185">Reference proteome</keyword>
<evidence type="ECO:0000313" key="1">
    <source>
        <dbReference type="EMBL" id="SFL34419.1"/>
    </source>
</evidence>
<accession>A0A1I4GWU0</accession>
<sequence>LIEATSHVKNHLSEYAAFYQKKYDEVKTHQHKRALALTARKFIRLIFGLLANHQLYSPSRVSQS</sequence>
<dbReference type="EMBL" id="FOTS01000002">
    <property type="protein sequence ID" value="SFL34419.1"/>
    <property type="molecule type" value="Genomic_DNA"/>
</dbReference>
<reference evidence="2" key="1">
    <citation type="submission" date="2016-10" db="EMBL/GenBank/DDBJ databases">
        <authorList>
            <person name="Varghese N."/>
            <person name="Submissions S."/>
        </authorList>
    </citation>
    <scope>NUCLEOTIDE SEQUENCE [LARGE SCALE GENOMIC DNA]</scope>
    <source>
        <strain evidence="2">DSM 13327</strain>
    </source>
</reference>
<proteinExistence type="predicted"/>